<organism evidence="3 4">
    <name type="scientific">Microbacterium foliorum</name>
    <dbReference type="NCBI Taxonomy" id="104336"/>
    <lineage>
        <taxon>Bacteria</taxon>
        <taxon>Bacillati</taxon>
        <taxon>Actinomycetota</taxon>
        <taxon>Actinomycetes</taxon>
        <taxon>Micrococcales</taxon>
        <taxon>Microbacteriaceae</taxon>
        <taxon>Microbacterium</taxon>
    </lineage>
</organism>
<dbReference type="Proteomes" id="UP000033572">
    <property type="component" value="Unassembled WGS sequence"/>
</dbReference>
<feature type="transmembrane region" description="Helical" evidence="1">
    <location>
        <begin position="21"/>
        <end position="44"/>
    </location>
</feature>
<sequence length="196" mass="21177">MRGARSSQRYREPMDETTATLIAAIIAAAIATLGLAWSVVSFFITRRAQQADAARQEWARRYEQAFAQALSTDARESAAGLILIEKLSKAEWATDEDRATAASVLSSLAPSPDDEAAHIRAAVVSAITDKSVAEQLKNAAVGPRGRFEVYHDRAGAYRWRLRAGNGEVLAVSEGHVTKDAALRSIDIARRTLGAPE</sequence>
<dbReference type="EMBL" id="JYIU01000033">
    <property type="protein sequence ID" value="KJL24208.1"/>
    <property type="molecule type" value="Genomic_DNA"/>
</dbReference>
<dbReference type="Gene3D" id="3.30.160.160">
    <property type="entry name" value="YegP-like"/>
    <property type="match status" value="1"/>
</dbReference>
<reference evidence="3 4" key="1">
    <citation type="submission" date="2015-02" db="EMBL/GenBank/DDBJ databases">
        <title>Draft genome sequences of ten Microbacterium spp. with emphasis on heavy metal contaminated environments.</title>
        <authorList>
            <person name="Corretto E."/>
        </authorList>
    </citation>
    <scope>NUCLEOTIDE SEQUENCE [LARGE SCALE GENOMIC DNA]</scope>
    <source>
        <strain evidence="3 4">DSM 12966</strain>
    </source>
</reference>
<proteinExistence type="predicted"/>
<dbReference type="AlphaFoldDB" id="A0A0F0KTM3"/>
<name>A0A0F0KTM3_9MICO</name>
<evidence type="ECO:0000259" key="2">
    <source>
        <dbReference type="Pfam" id="PF07411"/>
    </source>
</evidence>
<protein>
    <recommendedName>
        <fullName evidence="2">DUF1508 domain-containing protein</fullName>
    </recommendedName>
</protein>
<keyword evidence="1" id="KW-1133">Transmembrane helix</keyword>
<gene>
    <name evidence="3" type="ORF">RN50_00788</name>
</gene>
<accession>A0A0F0KTM3</accession>
<feature type="domain" description="DUF1508" evidence="2">
    <location>
        <begin position="152"/>
        <end position="186"/>
    </location>
</feature>
<keyword evidence="1" id="KW-0812">Transmembrane</keyword>
<evidence type="ECO:0000313" key="3">
    <source>
        <dbReference type="EMBL" id="KJL24208.1"/>
    </source>
</evidence>
<comment type="caution">
    <text evidence="3">The sequence shown here is derived from an EMBL/GenBank/DDBJ whole genome shotgun (WGS) entry which is preliminary data.</text>
</comment>
<keyword evidence="1" id="KW-0472">Membrane</keyword>
<evidence type="ECO:0000256" key="1">
    <source>
        <dbReference type="SAM" id="Phobius"/>
    </source>
</evidence>
<dbReference type="Pfam" id="PF07411">
    <property type="entry name" value="DUF1508"/>
    <property type="match status" value="1"/>
</dbReference>
<keyword evidence="4" id="KW-1185">Reference proteome</keyword>
<evidence type="ECO:0000313" key="4">
    <source>
        <dbReference type="Proteomes" id="UP000033572"/>
    </source>
</evidence>
<dbReference type="SUPFAM" id="SSF160113">
    <property type="entry name" value="YegP-like"/>
    <property type="match status" value="1"/>
</dbReference>
<dbReference type="InterPro" id="IPR036913">
    <property type="entry name" value="YegP-like_sf"/>
</dbReference>
<dbReference type="InterPro" id="IPR010879">
    <property type="entry name" value="DUF1508"/>
</dbReference>
<dbReference type="PATRIC" id="fig|104336.4.peg.811"/>